<dbReference type="Proteomes" id="UP000184330">
    <property type="component" value="Unassembled WGS sequence"/>
</dbReference>
<dbReference type="CDD" id="cd01833">
    <property type="entry name" value="XynB_like"/>
    <property type="match status" value="1"/>
</dbReference>
<dbReference type="OrthoDB" id="2119228at2759"/>
<feature type="compositionally biased region" description="Low complexity" evidence="1">
    <location>
        <begin position="707"/>
        <end position="733"/>
    </location>
</feature>
<dbReference type="SMART" id="SM00060">
    <property type="entry name" value="FN3"/>
    <property type="match status" value="2"/>
</dbReference>
<evidence type="ECO:0000256" key="1">
    <source>
        <dbReference type="SAM" id="MobiDB-lite"/>
    </source>
</evidence>
<feature type="region of interest" description="Disordered" evidence="1">
    <location>
        <begin position="702"/>
        <end position="733"/>
    </location>
</feature>
<dbReference type="Pfam" id="PF00657">
    <property type="entry name" value="Lipase_GDSL"/>
    <property type="match status" value="1"/>
</dbReference>
<dbReference type="Pfam" id="PF00041">
    <property type="entry name" value="fn3"/>
    <property type="match status" value="1"/>
</dbReference>
<evidence type="ECO:0000313" key="4">
    <source>
        <dbReference type="EMBL" id="CZR64769.1"/>
    </source>
</evidence>
<reference evidence="4 5" key="1">
    <citation type="submission" date="2016-03" db="EMBL/GenBank/DDBJ databases">
        <authorList>
            <person name="Ploux O."/>
        </authorList>
    </citation>
    <scope>NUCLEOTIDE SEQUENCE [LARGE SCALE GENOMIC DNA]</scope>
    <source>
        <strain evidence="4 5">UAMH 11012</strain>
    </source>
</reference>
<dbReference type="InterPro" id="IPR003961">
    <property type="entry name" value="FN3_dom"/>
</dbReference>
<feature type="signal peptide" evidence="2">
    <location>
        <begin position="1"/>
        <end position="23"/>
    </location>
</feature>
<dbReference type="STRING" id="576137.A0A1L7XI96"/>
<dbReference type="PANTHER" id="PTHR30383">
    <property type="entry name" value="THIOESTERASE 1/PROTEASE 1/LYSOPHOSPHOLIPASE L1"/>
    <property type="match status" value="1"/>
</dbReference>
<keyword evidence="2" id="KW-0732">Signal</keyword>
<dbReference type="InterPro" id="IPR036514">
    <property type="entry name" value="SGNH_hydro_sf"/>
</dbReference>
<dbReference type="InterPro" id="IPR036116">
    <property type="entry name" value="FN3_sf"/>
</dbReference>
<dbReference type="InterPro" id="IPR051532">
    <property type="entry name" value="Ester_Hydrolysis_Enzymes"/>
</dbReference>
<keyword evidence="5" id="KW-1185">Reference proteome</keyword>
<evidence type="ECO:0000256" key="2">
    <source>
        <dbReference type="SAM" id="SignalP"/>
    </source>
</evidence>
<dbReference type="EMBL" id="FJOG01000028">
    <property type="protein sequence ID" value="CZR64769.1"/>
    <property type="molecule type" value="Genomic_DNA"/>
</dbReference>
<protein>
    <recommendedName>
        <fullName evidence="3">Fibronectin type-III domain-containing protein</fullName>
    </recommendedName>
</protein>
<organism evidence="4 5">
    <name type="scientific">Phialocephala subalpina</name>
    <dbReference type="NCBI Taxonomy" id="576137"/>
    <lineage>
        <taxon>Eukaryota</taxon>
        <taxon>Fungi</taxon>
        <taxon>Dikarya</taxon>
        <taxon>Ascomycota</taxon>
        <taxon>Pezizomycotina</taxon>
        <taxon>Leotiomycetes</taxon>
        <taxon>Helotiales</taxon>
        <taxon>Mollisiaceae</taxon>
        <taxon>Phialocephala</taxon>
        <taxon>Phialocephala fortinii species complex</taxon>
    </lineage>
</organism>
<feature type="domain" description="Fibronectin type-III" evidence="3">
    <location>
        <begin position="496"/>
        <end position="594"/>
    </location>
</feature>
<dbReference type="GO" id="GO:0004622">
    <property type="term" value="F:phosphatidylcholine lysophospholipase activity"/>
    <property type="evidence" value="ECO:0007669"/>
    <property type="project" value="TreeGrafter"/>
</dbReference>
<feature type="chain" id="PRO_5009875280" description="Fibronectin type-III domain-containing protein" evidence="2">
    <location>
        <begin position="24"/>
        <end position="1092"/>
    </location>
</feature>
<dbReference type="PROSITE" id="PS50853">
    <property type="entry name" value="FN3"/>
    <property type="match status" value="1"/>
</dbReference>
<evidence type="ECO:0000313" key="5">
    <source>
        <dbReference type="Proteomes" id="UP000184330"/>
    </source>
</evidence>
<accession>A0A1L7XI96</accession>
<name>A0A1L7XI96_9HELO</name>
<dbReference type="PANTHER" id="PTHR30383:SF5">
    <property type="entry name" value="SGNH HYDROLASE-TYPE ESTERASE DOMAIN-CONTAINING PROTEIN"/>
    <property type="match status" value="1"/>
</dbReference>
<evidence type="ECO:0000259" key="3">
    <source>
        <dbReference type="PROSITE" id="PS50853"/>
    </source>
</evidence>
<dbReference type="Gene3D" id="3.40.50.1110">
    <property type="entry name" value="SGNH hydrolase"/>
    <property type="match status" value="1"/>
</dbReference>
<sequence>MNRVLNFVSVFAIFHVWTSPANALSSTNSSAIIQSNVTTTPTSKIAFTSAISIESSVSVQLAQLTSIPSIPLPTNISNYDILSQLASLMPPLQMSPAERDTAAMLAALEESTRGSIDNASSPAAEGNAARQLAMRIMIVGDSMTQGAQGDWTWRYRIWEWFQDQGIAVDFVGPYTGTQEPDPPAAPSPPALYGAVQTASPVKASGGYAVGVSSDFDSDHFAVWGRAAAVDKGLIQDVVAANPADLVLLMLGFNDMGWFYSDAPGTLDSIQTLITNARAAAPNLKFAVANVPQRTLIGGRDDLPLSTDIYNSLLSNAIPGWSTTQSPINLVELQENYDCGTTSCPAGYDGLHPNALGEYQIARAFTLTLVNDFQIGTSVLTIPEDIPARPLPVPSNFQVSPSPGGVTATWDAACLLYHVTPLIILLPLVYGAYSYDVASQISGITTLSTGMVSSNRWDARWPVGGFIYDVQVRASAGNTIKGDWTTVLSATAHPLTAPGPLNVVVEATATGMDISWDPPTGSYTDSIIEYNIIYWDKDGDCSYIEGAAFLNSPAHIDGLVAGHHYLVAPVTWNSAGEGFPEIVNSVVIGAGTPQPPTDLSIISNDATTIHMTWTGSEGAGGYQIWSRNVNNASSVSTKAGNVDITCADVNWLFPGTWNYEWCISAYNGIAESDKGACVVAPSPTSGTVATTCPPAPAWCPNGDGGSSGPTSTTIPGSNPTSTPGGSGTSSTTGVVPTGSNLPGPVATNGQCKGADCDNGQCTGILCVSIGCSGSDCLNGVCTGSNCNVQECLGAGCTNGVCTGSPCVTSGCAGTQCGSNGQCSGNDCISIGCSGTDCGPDGICTGPSCYEQSCSGANCVNGTCSGQGCTGLDGCSGSNCVNGECNGPDCGSCAGPDCNNGTCVGMNCIGCYGADCHNGQCLGSDCSSCTGSDCHNGCTGPNCSSCSGADCDCAGGKCGCKGPDCHSCSGLGCYCSLLFGCECSGPLCSACLGLDCDCTGPSCACVGPDCSSCDGDGCTCSGSSCDGNQDDETSTSCAMSATLTDCGVGCSVSPISSKHHSAFLSTSKIVTPRGLIVSRCLTELEKFLSTHEIK</sequence>
<dbReference type="SUPFAM" id="SSF49265">
    <property type="entry name" value="Fibronectin type III"/>
    <property type="match status" value="1"/>
</dbReference>
<dbReference type="SUPFAM" id="SSF52266">
    <property type="entry name" value="SGNH hydrolase"/>
    <property type="match status" value="1"/>
</dbReference>
<dbReference type="InterPro" id="IPR001087">
    <property type="entry name" value="GDSL"/>
</dbReference>
<proteinExistence type="predicted"/>
<gene>
    <name evidence="4" type="ORF">PAC_14668</name>
</gene>
<dbReference type="AlphaFoldDB" id="A0A1L7XI96"/>
<dbReference type="InterPro" id="IPR013783">
    <property type="entry name" value="Ig-like_fold"/>
</dbReference>
<dbReference type="CDD" id="cd00063">
    <property type="entry name" value="FN3"/>
    <property type="match status" value="2"/>
</dbReference>
<dbReference type="Gene3D" id="2.60.40.10">
    <property type="entry name" value="Immunoglobulins"/>
    <property type="match status" value="2"/>
</dbReference>